<reference evidence="16 17" key="1">
    <citation type="submission" date="2020-04" db="EMBL/GenBank/DDBJ databases">
        <title>A Flavivirga sp. nov.</title>
        <authorList>
            <person name="Sun X."/>
        </authorList>
    </citation>
    <scope>NUCLEOTIDE SEQUENCE [LARGE SCALE GENOMIC DNA]</scope>
    <source>
        <strain evidence="16 17">Y03</strain>
    </source>
</reference>
<dbReference type="Pfam" id="PF22544">
    <property type="entry name" value="HYDIN_VesB_CFA65-like_Ig"/>
    <property type="match status" value="1"/>
</dbReference>
<evidence type="ECO:0000256" key="6">
    <source>
        <dbReference type="ARBA" id="ARBA00022525"/>
    </source>
</evidence>
<dbReference type="Pfam" id="PF18962">
    <property type="entry name" value="Por_Secre_tail"/>
    <property type="match status" value="1"/>
</dbReference>
<gene>
    <name evidence="16" type="ORF">HHX25_15840</name>
</gene>
<evidence type="ECO:0000313" key="16">
    <source>
        <dbReference type="EMBL" id="NMH88985.1"/>
    </source>
</evidence>
<evidence type="ECO:0000256" key="4">
    <source>
        <dbReference type="ARBA" id="ARBA00004613"/>
    </source>
</evidence>
<dbReference type="InterPro" id="IPR026444">
    <property type="entry name" value="Secre_tail"/>
</dbReference>
<comment type="subcellular location">
    <subcellularLocation>
        <location evidence="2">Cell projection</location>
        <location evidence="2">Cilium</location>
    </subcellularLocation>
    <subcellularLocation>
        <location evidence="3">Cytoplasm</location>
    </subcellularLocation>
    <subcellularLocation>
        <location evidence="4">Secreted</location>
    </subcellularLocation>
</comment>
<dbReference type="SUPFAM" id="SSF51126">
    <property type="entry name" value="Pectin lyase-like"/>
    <property type="match status" value="1"/>
</dbReference>
<dbReference type="Proteomes" id="UP000746690">
    <property type="component" value="Unassembled WGS sequence"/>
</dbReference>
<dbReference type="InterPro" id="IPR053879">
    <property type="entry name" value="HYDIN_VesB_CFA65-like_Ig"/>
</dbReference>
<name>A0ABX1S158_9FLAO</name>
<evidence type="ECO:0000256" key="9">
    <source>
        <dbReference type="ARBA" id="ARBA00022837"/>
    </source>
</evidence>
<keyword evidence="6" id="KW-0964">Secreted</keyword>
<comment type="cofactor">
    <cofactor evidence="1">
        <name>Ca(2+)</name>
        <dbReference type="ChEBI" id="CHEBI:29108"/>
    </cofactor>
</comment>
<comment type="caution">
    <text evidence="16">The sequence shown here is derived from an EMBL/GenBank/DDBJ whole genome shotgun (WGS) entry which is preliminary data.</text>
</comment>
<dbReference type="EMBL" id="JABBHF010000009">
    <property type="protein sequence ID" value="NMH88985.1"/>
    <property type="molecule type" value="Genomic_DNA"/>
</dbReference>
<evidence type="ECO:0000313" key="17">
    <source>
        <dbReference type="Proteomes" id="UP000746690"/>
    </source>
</evidence>
<proteinExistence type="inferred from homology"/>
<keyword evidence="12" id="KW-0966">Cell projection</keyword>
<dbReference type="InterPro" id="IPR011050">
    <property type="entry name" value="Pectin_lyase_fold/virulence"/>
</dbReference>
<dbReference type="PANTHER" id="PTHR40088:SF1">
    <property type="entry name" value="PECTATE LYASE PEL9"/>
    <property type="match status" value="1"/>
</dbReference>
<dbReference type="Gene3D" id="2.60.40.10">
    <property type="entry name" value="Immunoglobulins"/>
    <property type="match status" value="1"/>
</dbReference>
<evidence type="ECO:0000256" key="11">
    <source>
        <dbReference type="ARBA" id="ARBA00023239"/>
    </source>
</evidence>
<comment type="similarity">
    <text evidence="13">Belongs to the polysaccharide lyase 9 family.</text>
</comment>
<accession>A0ABX1S158</accession>
<evidence type="ECO:0000256" key="5">
    <source>
        <dbReference type="ARBA" id="ARBA00022490"/>
    </source>
</evidence>
<sequence length="854" mass="94921">MKIIKISIFLLIYLTTKLAMSSTYYVSPNGNGDGSLQNPMDLNQANTLAKPGDIIYLLGGTYKQQSIFPEQSGTKDAVITYKPYQSEIPVLTRINTAIKLVNRSYIIIEGIHINGGKVGDKSTVKHWATLENAHYCTIKNANFKYSRGWHGILVDKGSSYNSFLNNYFDYCGSWSHSPSDPIGGGDDSGDLFYLKCGKYNLIEGNTMKHGGHDILVVDASFNIIRKNVFDGDWSDWGGRKIGSRAASFSARVNKNCSGGGTLEKDSGGFNVIEYNIFKNTGWFPDNIQNLAVKLFGVNQIFRFNRIGNNIGNGLSMSTRDEHPYSSKNKIYNNIIYNNTWSGVFLRDFEKQGRSISSNVFKNNIFYNNGSDPYNRKGTKQKDSDVIFWLIWLNQKDPFRDNKINGNIFNKTSGEPSTLFVKNAGKKASISYYENEHPQYVTHNYEFSPSFSNASPDIDSDEDFYLKEGSQAIDKGEHLTFTVNSGSGKVLILEDSGYFFDGYGMLAGDQIQVGNNDPISIIDINYEKNEVVLSKQISWKSGDPVNLTYYGKAPDIGAYEFIKTNMPKMEITETLAFGTVTVGSSSSLDISIRNIGEETVIISDIIAPSDFKADWSLSNINPGETKKITVTFTPTTSKTINNVLTIHSNTEESIYDIDLTGTGVNPSSVIKDVLLVDTRSAITIAEISQDNTIDLKGLDASNVTIKADVIGASRVHFKLSGKQNHTRSEGVPPYALFGDRNGILKPWDVEDGSYRLRIKAYQENLLLEEKEIEFSVLNTASHDGVLGQNEKDGIHIYPNPTNGIIHLPQGKFWKLFNTFGTEIQSGSASQINLNTLSNGIYYLHIGFVVKKIIKE</sequence>
<dbReference type="InterPro" id="IPR052052">
    <property type="entry name" value="Polysaccharide_Lyase_9"/>
</dbReference>
<evidence type="ECO:0000256" key="1">
    <source>
        <dbReference type="ARBA" id="ARBA00001913"/>
    </source>
</evidence>
<keyword evidence="11" id="KW-0456">Lyase</keyword>
<keyword evidence="17" id="KW-1185">Reference proteome</keyword>
<keyword evidence="8" id="KW-0732">Signal</keyword>
<dbReference type="RefSeq" id="WP_169675514.1">
    <property type="nucleotide sequence ID" value="NZ_JABBHF010000009.1"/>
</dbReference>
<evidence type="ECO:0000256" key="3">
    <source>
        <dbReference type="ARBA" id="ARBA00004496"/>
    </source>
</evidence>
<evidence type="ECO:0000259" key="15">
    <source>
        <dbReference type="Pfam" id="PF22544"/>
    </source>
</evidence>
<evidence type="ECO:0000256" key="7">
    <source>
        <dbReference type="ARBA" id="ARBA00022723"/>
    </source>
</evidence>
<keyword evidence="7" id="KW-0479">Metal-binding</keyword>
<evidence type="ECO:0000256" key="8">
    <source>
        <dbReference type="ARBA" id="ARBA00022729"/>
    </source>
</evidence>
<evidence type="ECO:0000259" key="14">
    <source>
        <dbReference type="Pfam" id="PF18962"/>
    </source>
</evidence>
<feature type="domain" description="Secretion system C-terminal sorting" evidence="14">
    <location>
        <begin position="795"/>
        <end position="845"/>
    </location>
</feature>
<feature type="domain" description="HYDIN/VesB/CFA65-like Ig-like" evidence="15">
    <location>
        <begin position="566"/>
        <end position="653"/>
    </location>
</feature>
<keyword evidence="9" id="KW-0106">Calcium</keyword>
<evidence type="ECO:0000256" key="13">
    <source>
        <dbReference type="ARBA" id="ARBA00038263"/>
    </source>
</evidence>
<dbReference type="InterPro" id="IPR013783">
    <property type="entry name" value="Ig-like_fold"/>
</dbReference>
<dbReference type="NCBIfam" id="TIGR04183">
    <property type="entry name" value="Por_Secre_tail"/>
    <property type="match status" value="1"/>
</dbReference>
<evidence type="ECO:0000256" key="10">
    <source>
        <dbReference type="ARBA" id="ARBA00023069"/>
    </source>
</evidence>
<evidence type="ECO:0000256" key="12">
    <source>
        <dbReference type="ARBA" id="ARBA00023273"/>
    </source>
</evidence>
<protein>
    <submittedName>
        <fullName evidence="16">DUF1573 domain-containing protein</fullName>
    </submittedName>
</protein>
<keyword evidence="5" id="KW-0963">Cytoplasm</keyword>
<dbReference type="InterPro" id="IPR012334">
    <property type="entry name" value="Pectin_lyas_fold"/>
</dbReference>
<organism evidence="16 17">
    <name type="scientific">Flavivirga algicola</name>
    <dbReference type="NCBI Taxonomy" id="2729136"/>
    <lineage>
        <taxon>Bacteria</taxon>
        <taxon>Pseudomonadati</taxon>
        <taxon>Bacteroidota</taxon>
        <taxon>Flavobacteriia</taxon>
        <taxon>Flavobacteriales</taxon>
        <taxon>Flavobacteriaceae</taxon>
        <taxon>Flavivirga</taxon>
    </lineage>
</organism>
<dbReference type="Gene3D" id="2.160.20.10">
    <property type="entry name" value="Single-stranded right-handed beta-helix, Pectin lyase-like"/>
    <property type="match status" value="1"/>
</dbReference>
<dbReference type="PANTHER" id="PTHR40088">
    <property type="entry name" value="PECTATE LYASE (EUROFUNG)"/>
    <property type="match status" value="1"/>
</dbReference>
<keyword evidence="10" id="KW-0969">Cilium</keyword>
<evidence type="ECO:0000256" key="2">
    <source>
        <dbReference type="ARBA" id="ARBA00004138"/>
    </source>
</evidence>